<evidence type="ECO:0000256" key="12">
    <source>
        <dbReference type="SAM" id="MobiDB-lite"/>
    </source>
</evidence>
<sequence>MIPHSSLGGQPWGHQMRVPNAERIDSAHMPAEYDSPSVASQPALVSSLPQHQPQSTIIDLTSSGYESHDREPPSKRPRLEISSGAKAGDPSAPASAGDAKSTPISVSSRPQLSWRGRPMWSFQAVVSDLPSSDIRGDHSTGSRPSSPPPFPAHPWNKFPRDSVEDSGPELKRVSPDQKVQTVPYRIETPSIAPALKAESKVIELPNRCPITNSSYKLEVADFTPWTGNHPEDVLNEQTAKQGYYDRTQVSQNESNTARPALYGQLKHRTGLQMLSAVFSAALERRQTHNTVSASSTFKPPPRVTLTDNKREAWLRDLANSSVPLRRLSRTIPHGIRGKVLLDQCLGKWIPVARAVWLAKCVGANEIRAFKRKGTSGALAVGLEAKWVRDWTTNVHQFIEGVFTAPKTSDWKSKMTYTVGLTARLFFENLLDHDHFLEWYLSSLESATLVTTPVWVLMLEIYWGNITRYRRRGRRLAEILLEKLRQAAESKLLPLQPLIDRLSRFIKKLVHEHTSSLILPNSWEFYKSQVTSCLDLSRNVDRALLQILVERNARVQKPPQLTQPTQCSPHQRIIYLLDSMTSACDLTALSSACLDAMEDKATLVFRLLEWAATPFRHGTYRVYVSARLLRKWKVAGIDVDGHLLSFLAQVTRNRNLAIGNVYHIFSELVRSQTFSVGRYLQWLMAKGLTGDPHHPYQSILETPSDVLLITQLPVGRLPQHVRNLRNILLDRTGFSVSDEINMVASVKCLISKRIPKIFTADSKAPISPISLPIDLTWAVKAEIGQWLRQGIGEHTRIATGSTMRAAFPDELVSSVSKLTPDEFYHVRDILETFGDISMLADVLKCASSSNNSTVLASAADTANCYFDCLCVIGATTDLFRKMVDSYANIKQVSRPSLDLIFSLIELGLRIPHELNTVVRLRQDLSRMENKAVLAASSPVSDHVPDFFDDNDPSFREKLDQLLLSGNVMDEPTLDAVFNTLTKHMEHDASKVKLPVNDICRYLAQLRSFQPKYFDGILTRWVNNHLRLPGRPTLLSALPSLIGVGCVTFRSFLSLVRRLNISVPTVSDMADLPADIVKLLVFEEAQSSPLDLVSYRFKLLQQEFLARNCDEVLGIVCDAASVLQSRETNKPDNLEVCLVKLLRQLLVRNPSFHQQSCLKNLVRCSAAIGVLQKALDGLLGFESQQGEKSVISEVEKLASITDDFSLSFGQMKVQLLFHEDFEGSQDRKSITNAIFRTVAADFGAPKPHWVELITLMTPNAVRQIRERAEREFFAIPVMEEETWHDDSSSVVKHRLGTFEAAKLYLTIIEKLADSIPATGASSVTSVLAERMDILLHKIITLDRSLNPSADQQVKSVTRQARSNFERSLAFWFSALLRMVVIHRTSFVQSPSLKTNSSHEQCRLLSTIFCIALSRLPKDTTRLFPEADYFPRSELSGDHQPCPGILLQTHALDVAASLLDVFPDEVRHQCSRFLREKCPPFFSLQNDPRFTYLLGPIGNPTSANIPQTTGAPSPVPSGATPASTSNLPTATHSGQSMVTPSGICAGMDEITNFTPDRFRIQHRGRVTGSYSVRPWELLQDAAPFVGVNDTAVNLGYLEARRVRV</sequence>
<comment type="similarity">
    <text evidence="2">Belongs to the Mediator complex subunit 12 family.</text>
</comment>
<gene>
    <name evidence="14" type="ORF">N7493_001497</name>
</gene>
<dbReference type="InterPro" id="IPR019035">
    <property type="entry name" value="Mediator_Med12"/>
</dbReference>
<dbReference type="EMBL" id="JAQJAN010000002">
    <property type="protein sequence ID" value="KAJ5738342.1"/>
    <property type="molecule type" value="Genomic_DNA"/>
</dbReference>
<evidence type="ECO:0000256" key="2">
    <source>
        <dbReference type="ARBA" id="ARBA00010289"/>
    </source>
</evidence>
<keyword evidence="8" id="KW-0804">Transcription</keyword>
<dbReference type="Proteomes" id="UP001215712">
    <property type="component" value="Unassembled WGS sequence"/>
</dbReference>
<evidence type="ECO:0000256" key="4">
    <source>
        <dbReference type="ARBA" id="ARBA00019622"/>
    </source>
</evidence>
<organism evidence="14 15">
    <name type="scientific">Penicillium malachiteum</name>
    <dbReference type="NCBI Taxonomy" id="1324776"/>
    <lineage>
        <taxon>Eukaryota</taxon>
        <taxon>Fungi</taxon>
        <taxon>Dikarya</taxon>
        <taxon>Ascomycota</taxon>
        <taxon>Pezizomycotina</taxon>
        <taxon>Eurotiomycetes</taxon>
        <taxon>Eurotiomycetidae</taxon>
        <taxon>Eurotiales</taxon>
        <taxon>Aspergillaceae</taxon>
        <taxon>Penicillium</taxon>
    </lineage>
</organism>
<feature type="compositionally biased region" description="Polar residues" evidence="12">
    <location>
        <begin position="1498"/>
        <end position="1508"/>
    </location>
</feature>
<dbReference type="GO" id="GO:0003712">
    <property type="term" value="F:transcription coregulator activity"/>
    <property type="evidence" value="ECO:0007669"/>
    <property type="project" value="InterPro"/>
</dbReference>
<dbReference type="PANTHER" id="PTHR46567">
    <property type="entry name" value="MEDIATOR OF RNA POLYMERASE II TRANSCRIPTION SUBUNIT 12"/>
    <property type="match status" value="1"/>
</dbReference>
<evidence type="ECO:0000256" key="6">
    <source>
        <dbReference type="ARBA" id="ARBA00023015"/>
    </source>
</evidence>
<evidence type="ECO:0000256" key="10">
    <source>
        <dbReference type="ARBA" id="ARBA00025661"/>
    </source>
</evidence>
<name>A0AAD6HUW2_9EURO</name>
<feature type="region of interest" description="Disordered" evidence="12">
    <location>
        <begin position="131"/>
        <end position="177"/>
    </location>
</feature>
<feature type="compositionally biased region" description="Polar residues" evidence="12">
    <location>
        <begin position="102"/>
        <end position="111"/>
    </location>
</feature>
<evidence type="ECO:0000313" key="15">
    <source>
        <dbReference type="Proteomes" id="UP001215712"/>
    </source>
</evidence>
<feature type="domain" description="Mediator complex subunit Med12" evidence="13">
    <location>
        <begin position="296"/>
        <end position="359"/>
    </location>
</feature>
<evidence type="ECO:0000256" key="7">
    <source>
        <dbReference type="ARBA" id="ARBA00023159"/>
    </source>
</evidence>
<evidence type="ECO:0000256" key="5">
    <source>
        <dbReference type="ARBA" id="ARBA00022491"/>
    </source>
</evidence>
<comment type="subunit">
    <text evidence="3">Component of the SRB8-11 complex, which itself associates with the Mediator complex.</text>
</comment>
<dbReference type="Pfam" id="PF25326">
    <property type="entry name" value="ARM_SRB8"/>
    <property type="match status" value="1"/>
</dbReference>
<evidence type="ECO:0000256" key="9">
    <source>
        <dbReference type="ARBA" id="ARBA00023242"/>
    </source>
</evidence>
<keyword evidence="15" id="KW-1185">Reference proteome</keyword>
<feature type="compositionally biased region" description="Polar residues" evidence="12">
    <location>
        <begin position="1517"/>
        <end position="1534"/>
    </location>
</feature>
<evidence type="ECO:0000256" key="11">
    <source>
        <dbReference type="ARBA" id="ARBA00032010"/>
    </source>
</evidence>
<keyword evidence="7" id="KW-0010">Activator</keyword>
<feature type="compositionally biased region" description="Basic and acidic residues" evidence="12">
    <location>
        <begin position="66"/>
        <end position="79"/>
    </location>
</feature>
<dbReference type="SMART" id="SM01281">
    <property type="entry name" value="Med12"/>
    <property type="match status" value="1"/>
</dbReference>
<evidence type="ECO:0000256" key="8">
    <source>
        <dbReference type="ARBA" id="ARBA00023163"/>
    </source>
</evidence>
<evidence type="ECO:0000256" key="1">
    <source>
        <dbReference type="ARBA" id="ARBA00004123"/>
    </source>
</evidence>
<evidence type="ECO:0000259" key="13">
    <source>
        <dbReference type="SMART" id="SM01281"/>
    </source>
</evidence>
<reference evidence="14" key="1">
    <citation type="journal article" date="2023" name="IMA Fungus">
        <title>Comparative genomic study of the Penicillium genus elucidates a diverse pangenome and 15 lateral gene transfer events.</title>
        <authorList>
            <person name="Petersen C."/>
            <person name="Sorensen T."/>
            <person name="Nielsen M.R."/>
            <person name="Sondergaard T.E."/>
            <person name="Sorensen J.L."/>
            <person name="Fitzpatrick D.A."/>
            <person name="Frisvad J.C."/>
            <person name="Nielsen K.L."/>
        </authorList>
    </citation>
    <scope>NUCLEOTIDE SEQUENCE</scope>
    <source>
        <strain evidence="14">IBT 17514</strain>
    </source>
</reference>
<comment type="function">
    <text evidence="10">Component of the SRB8-11 complex. The SRB8-11 complex is a regulatory module of the Mediator complex which is itself involved in regulation of basal and activated RNA polymerase II-dependent transcription. The SRB8-11 complex may be involved in the transcriptional repression of a subset of genes regulated by Mediator. It may inhibit the association of the Mediator complex with RNA polymerase II to form the holoenzyme complex.</text>
</comment>
<comment type="caution">
    <text evidence="14">The sequence shown here is derived from an EMBL/GenBank/DDBJ whole genome shotgun (WGS) entry which is preliminary data.</text>
</comment>
<dbReference type="Pfam" id="PF09497">
    <property type="entry name" value="Med12"/>
    <property type="match status" value="1"/>
</dbReference>
<feature type="compositionally biased region" description="Polar residues" evidence="12">
    <location>
        <begin position="37"/>
        <end position="65"/>
    </location>
</feature>
<feature type="region of interest" description="Disordered" evidence="12">
    <location>
        <begin position="1498"/>
        <end position="1534"/>
    </location>
</feature>
<dbReference type="PANTHER" id="PTHR46567:SF1">
    <property type="entry name" value="MEDIATOR OF RNA POLYMERASE II TRANSCRIPTION SUBUNIT 12"/>
    <property type="match status" value="1"/>
</dbReference>
<evidence type="ECO:0000256" key="3">
    <source>
        <dbReference type="ARBA" id="ARBA00011629"/>
    </source>
</evidence>
<keyword evidence="5" id="KW-0678">Repressor</keyword>
<proteinExistence type="inferred from homology"/>
<keyword evidence="6" id="KW-0805">Transcription regulation</keyword>
<dbReference type="GO" id="GO:0006357">
    <property type="term" value="P:regulation of transcription by RNA polymerase II"/>
    <property type="evidence" value="ECO:0007669"/>
    <property type="project" value="InterPro"/>
</dbReference>
<protein>
    <recommendedName>
        <fullName evidence="4">Mediator of RNA polymerase II transcription subunit 12</fullName>
    </recommendedName>
    <alternativeName>
        <fullName evidence="11">Mediator complex subunit 12</fullName>
    </alternativeName>
</protein>
<accession>A0AAD6HUW2</accession>
<dbReference type="GO" id="GO:0016592">
    <property type="term" value="C:mediator complex"/>
    <property type="evidence" value="ECO:0007669"/>
    <property type="project" value="InterPro"/>
</dbReference>
<feature type="region of interest" description="Disordered" evidence="12">
    <location>
        <begin position="1"/>
        <end position="111"/>
    </location>
</feature>
<comment type="subcellular location">
    <subcellularLocation>
        <location evidence="1">Nucleus</location>
    </subcellularLocation>
</comment>
<evidence type="ECO:0000313" key="14">
    <source>
        <dbReference type="EMBL" id="KAJ5738342.1"/>
    </source>
</evidence>
<reference evidence="14" key="2">
    <citation type="submission" date="2023-01" db="EMBL/GenBank/DDBJ databases">
        <authorList>
            <person name="Petersen C."/>
        </authorList>
    </citation>
    <scope>NUCLEOTIDE SEQUENCE</scope>
    <source>
        <strain evidence="14">IBT 17514</strain>
    </source>
</reference>
<dbReference type="InterPro" id="IPR057344">
    <property type="entry name" value="ARM_SRB8"/>
</dbReference>
<keyword evidence="9" id="KW-0539">Nucleus</keyword>
<feature type="compositionally biased region" description="Basic and acidic residues" evidence="12">
    <location>
        <begin position="158"/>
        <end position="175"/>
    </location>
</feature>